<name>A0ABQ5KF22_9EUKA</name>
<reference evidence="1" key="1">
    <citation type="submission" date="2022-03" db="EMBL/GenBank/DDBJ databases">
        <title>Draft genome sequence of Aduncisulcus paluster, a free-living microaerophilic Fornicata.</title>
        <authorList>
            <person name="Yuyama I."/>
            <person name="Kume K."/>
            <person name="Tamura T."/>
            <person name="Inagaki Y."/>
            <person name="Hashimoto T."/>
        </authorList>
    </citation>
    <scope>NUCLEOTIDE SEQUENCE</scope>
    <source>
        <strain evidence="1">NY0171</strain>
    </source>
</reference>
<keyword evidence="2" id="KW-1185">Reference proteome</keyword>
<dbReference type="Proteomes" id="UP001057375">
    <property type="component" value="Unassembled WGS sequence"/>
</dbReference>
<evidence type="ECO:0000313" key="1">
    <source>
        <dbReference type="EMBL" id="GKT31127.1"/>
    </source>
</evidence>
<organism evidence="1 2">
    <name type="scientific">Aduncisulcus paluster</name>
    <dbReference type="NCBI Taxonomy" id="2918883"/>
    <lineage>
        <taxon>Eukaryota</taxon>
        <taxon>Metamonada</taxon>
        <taxon>Carpediemonas-like organisms</taxon>
        <taxon>Aduncisulcus</taxon>
    </lineage>
</organism>
<dbReference type="EMBL" id="BQXS01009361">
    <property type="protein sequence ID" value="GKT31127.1"/>
    <property type="molecule type" value="Genomic_DNA"/>
</dbReference>
<accession>A0ABQ5KF22</accession>
<evidence type="ECO:0000313" key="2">
    <source>
        <dbReference type="Proteomes" id="UP001057375"/>
    </source>
</evidence>
<comment type="caution">
    <text evidence="1">The sequence shown here is derived from an EMBL/GenBank/DDBJ whole genome shotgun (WGS) entry which is preliminary data.</text>
</comment>
<sequence>MVLTGNDHGRIEILKSISLNHEGNPAQTVITALQDLDLPENIPAAVTGRKFRHLLDLPTISEPQALETALTHQNFVKDGY</sequence>
<gene>
    <name evidence="1" type="ORF">ADUPG1_005762</name>
</gene>
<protein>
    <submittedName>
        <fullName evidence="1">Acyl-CoA dehydratase activase</fullName>
    </submittedName>
</protein>
<feature type="non-terminal residue" evidence="1">
    <location>
        <position position="80"/>
    </location>
</feature>
<proteinExistence type="predicted"/>